<comment type="caution">
    <text evidence="1">The sequence shown here is derived from an EMBL/GenBank/DDBJ whole genome shotgun (WGS) entry which is preliminary data.</text>
</comment>
<reference evidence="1 2" key="1">
    <citation type="submission" date="2016-06" db="EMBL/GenBank/DDBJ databases">
        <authorList>
            <person name="Kjaerup R.B."/>
            <person name="Dalgaard T.S."/>
            <person name="Juul-Madsen H.R."/>
        </authorList>
    </citation>
    <scope>NUCLEOTIDE SEQUENCE [LARGE SCALE GENOMIC DNA]</scope>
    <source>
        <strain evidence="1 2">1245335.1</strain>
    </source>
</reference>
<proteinExistence type="predicted"/>
<evidence type="ECO:0000313" key="2">
    <source>
        <dbReference type="Proteomes" id="UP000093819"/>
    </source>
</evidence>
<name>A0A1A3NKQ0_MYCAS</name>
<dbReference type="EMBL" id="LZLR01000094">
    <property type="protein sequence ID" value="OBK22401.1"/>
    <property type="molecule type" value="Genomic_DNA"/>
</dbReference>
<evidence type="ECO:0000313" key="1">
    <source>
        <dbReference type="EMBL" id="OBK22401.1"/>
    </source>
</evidence>
<sequence length="70" mass="8032">MKLFGLLQNSQLIDANHRRTAFGWVFNCDAATADNYVAAEFVLRTKIRLKIASSERELICEYIYLDTCLS</sequence>
<dbReference type="Proteomes" id="UP000093819">
    <property type="component" value="Unassembled WGS sequence"/>
</dbReference>
<protein>
    <submittedName>
        <fullName evidence="1">Uncharacterized protein</fullName>
    </submittedName>
</protein>
<dbReference type="AlphaFoldDB" id="A0A1A3NKQ0"/>
<organism evidence="1 2">
    <name type="scientific">Mycobacterium asiaticum</name>
    <dbReference type="NCBI Taxonomy" id="1790"/>
    <lineage>
        <taxon>Bacteria</taxon>
        <taxon>Bacillati</taxon>
        <taxon>Actinomycetota</taxon>
        <taxon>Actinomycetes</taxon>
        <taxon>Mycobacteriales</taxon>
        <taxon>Mycobacteriaceae</taxon>
        <taxon>Mycobacterium</taxon>
    </lineage>
</organism>
<gene>
    <name evidence="1" type="ORF">A5635_21880</name>
</gene>
<accession>A0A1A3NKQ0</accession>